<dbReference type="EMBL" id="HBFR01008235">
    <property type="protein sequence ID" value="CAD8878767.1"/>
    <property type="molecule type" value="Transcribed_RNA"/>
</dbReference>
<evidence type="ECO:0000256" key="3">
    <source>
        <dbReference type="ARBA" id="ARBA00022692"/>
    </source>
</evidence>
<keyword evidence="2" id="KW-1003">Cell membrane</keyword>
<dbReference type="GO" id="GO:0005886">
    <property type="term" value="C:plasma membrane"/>
    <property type="evidence" value="ECO:0007669"/>
    <property type="project" value="UniProtKB-SubCell"/>
</dbReference>
<dbReference type="InterPro" id="IPR049177">
    <property type="entry name" value="MgtC_SapB_SrpB_YhiD_N"/>
</dbReference>
<dbReference type="Pfam" id="PF02308">
    <property type="entry name" value="MgtC"/>
    <property type="match status" value="1"/>
</dbReference>
<dbReference type="InterPro" id="IPR003416">
    <property type="entry name" value="MgtC/SapB/SrpB/YhiD_fam"/>
</dbReference>
<dbReference type="AlphaFoldDB" id="A0A7S1FP01"/>
<evidence type="ECO:0000313" key="8">
    <source>
        <dbReference type="EMBL" id="CAD8878767.1"/>
    </source>
</evidence>
<evidence type="ECO:0000256" key="1">
    <source>
        <dbReference type="ARBA" id="ARBA00004651"/>
    </source>
</evidence>
<feature type="domain" description="MgtC/SapB/SrpB/YhiD N-terminal" evidence="7">
    <location>
        <begin position="6"/>
        <end position="85"/>
    </location>
</feature>
<evidence type="ECO:0000256" key="6">
    <source>
        <dbReference type="SAM" id="Phobius"/>
    </source>
</evidence>
<reference evidence="8" key="1">
    <citation type="submission" date="2021-01" db="EMBL/GenBank/DDBJ databases">
        <authorList>
            <person name="Corre E."/>
            <person name="Pelletier E."/>
            <person name="Niang G."/>
            <person name="Scheremetjew M."/>
            <person name="Finn R."/>
            <person name="Kale V."/>
            <person name="Holt S."/>
            <person name="Cochrane G."/>
            <person name="Meng A."/>
            <person name="Brown T."/>
            <person name="Cohen L."/>
        </authorList>
    </citation>
    <scope>NUCLEOTIDE SEQUENCE</scope>
    <source>
        <strain evidence="8">308</strain>
    </source>
</reference>
<name>A0A7S1FP01_9STRA</name>
<keyword evidence="5 6" id="KW-0472">Membrane</keyword>
<comment type="subcellular location">
    <subcellularLocation>
        <location evidence="1">Cell membrane</location>
        <topology evidence="1">Multi-pass membrane protein</topology>
    </subcellularLocation>
</comment>
<evidence type="ECO:0000256" key="2">
    <source>
        <dbReference type="ARBA" id="ARBA00022475"/>
    </source>
</evidence>
<proteinExistence type="predicted"/>
<evidence type="ECO:0000256" key="5">
    <source>
        <dbReference type="ARBA" id="ARBA00023136"/>
    </source>
</evidence>
<protein>
    <recommendedName>
        <fullName evidence="7">MgtC/SapB/SrpB/YhiD N-terminal domain-containing protein</fullName>
    </recommendedName>
</protein>
<keyword evidence="4 6" id="KW-1133">Transmembrane helix</keyword>
<evidence type="ECO:0000259" key="7">
    <source>
        <dbReference type="Pfam" id="PF02308"/>
    </source>
</evidence>
<evidence type="ECO:0000256" key="4">
    <source>
        <dbReference type="ARBA" id="ARBA00022989"/>
    </source>
</evidence>
<organism evidence="8">
    <name type="scientific">Corethron hystrix</name>
    <dbReference type="NCBI Taxonomy" id="216773"/>
    <lineage>
        <taxon>Eukaryota</taxon>
        <taxon>Sar</taxon>
        <taxon>Stramenopiles</taxon>
        <taxon>Ochrophyta</taxon>
        <taxon>Bacillariophyta</taxon>
        <taxon>Coscinodiscophyceae</taxon>
        <taxon>Corethrophycidae</taxon>
        <taxon>Corethrales</taxon>
        <taxon>Corethraceae</taxon>
        <taxon>Corethron</taxon>
    </lineage>
</organism>
<dbReference type="PANTHER" id="PTHR33778:SF1">
    <property type="entry name" value="MAGNESIUM TRANSPORTER YHID-RELATED"/>
    <property type="match status" value="1"/>
</dbReference>
<feature type="transmembrane region" description="Helical" evidence="6">
    <location>
        <begin position="50"/>
        <end position="79"/>
    </location>
</feature>
<accession>A0A7S1FP01</accession>
<sequence>MKYDASQISAAIPCGVGFLGAGLIWKRTETDEETGLVTQVVHGLKTAASVWLSAAVGIACGGGIYFAAFFGTCLVLLLLRFSSRTDDLNADLEDLSGYGIIPKENSKNIQKKLNMDNNDFEDFDTDDISSDLESMLDYGTIPKQDSESIQTKLNYDFSGS</sequence>
<keyword evidence="3 6" id="KW-0812">Transmembrane</keyword>
<gene>
    <name evidence="8" type="ORF">CHYS00102_LOCUS5951</name>
</gene>
<dbReference type="PANTHER" id="PTHR33778">
    <property type="entry name" value="PROTEIN MGTC"/>
    <property type="match status" value="1"/>
</dbReference>